<dbReference type="InterPro" id="IPR042099">
    <property type="entry name" value="ANL_N_sf"/>
</dbReference>
<dbReference type="AlphaFoldDB" id="R4K7C9"/>
<organism evidence="7 8">
    <name type="scientific">Clostridium pasteurianum BC1</name>
    <dbReference type="NCBI Taxonomy" id="86416"/>
    <lineage>
        <taxon>Bacteria</taxon>
        <taxon>Bacillati</taxon>
        <taxon>Bacillota</taxon>
        <taxon>Clostridia</taxon>
        <taxon>Eubacteriales</taxon>
        <taxon>Clostridiaceae</taxon>
        <taxon>Clostridium</taxon>
    </lineage>
</organism>
<protein>
    <submittedName>
        <fullName evidence="7">Acyl-CoA synthetase (AMP-forming)/AMP-acid ligase II</fullName>
    </submittedName>
</protein>
<dbReference type="Pfam" id="PF13193">
    <property type="entry name" value="AMP-binding_C"/>
    <property type="match status" value="1"/>
</dbReference>
<dbReference type="GO" id="GO:0031956">
    <property type="term" value="F:medium-chain fatty acid-CoA ligase activity"/>
    <property type="evidence" value="ECO:0007669"/>
    <property type="project" value="TreeGrafter"/>
</dbReference>
<dbReference type="PANTHER" id="PTHR43201">
    <property type="entry name" value="ACYL-COA SYNTHETASE"/>
    <property type="match status" value="1"/>
</dbReference>
<dbReference type="InterPro" id="IPR045851">
    <property type="entry name" value="AMP-bd_C_sf"/>
</dbReference>
<feature type="domain" description="AMP-binding enzyme C-terminal" evidence="6">
    <location>
        <begin position="421"/>
        <end position="496"/>
    </location>
</feature>
<dbReference type="InterPro" id="IPR020845">
    <property type="entry name" value="AMP-binding_CS"/>
</dbReference>
<evidence type="ECO:0000313" key="8">
    <source>
        <dbReference type="Proteomes" id="UP000013523"/>
    </source>
</evidence>
<dbReference type="Pfam" id="PF00501">
    <property type="entry name" value="AMP-binding"/>
    <property type="match status" value="1"/>
</dbReference>
<keyword evidence="2 7" id="KW-0436">Ligase</keyword>
<feature type="domain" description="AMP-dependent synthetase/ligase" evidence="5">
    <location>
        <begin position="23"/>
        <end position="370"/>
    </location>
</feature>
<accession>R4K7C9</accession>
<dbReference type="Gene3D" id="3.40.50.12780">
    <property type="entry name" value="N-terminal domain of ligase-like"/>
    <property type="match status" value="1"/>
</dbReference>
<dbReference type="CDD" id="cd05926">
    <property type="entry name" value="FACL_fum10p_like"/>
    <property type="match status" value="1"/>
</dbReference>
<evidence type="ECO:0000256" key="2">
    <source>
        <dbReference type="ARBA" id="ARBA00022598"/>
    </source>
</evidence>
<dbReference type="eggNOG" id="COG0318">
    <property type="taxonomic scope" value="Bacteria"/>
</dbReference>
<dbReference type="HOGENOM" id="CLU_000022_59_0_9"/>
<dbReference type="Gene3D" id="3.30.300.30">
    <property type="match status" value="1"/>
</dbReference>
<dbReference type="PANTHER" id="PTHR43201:SF5">
    <property type="entry name" value="MEDIUM-CHAIN ACYL-COA LIGASE ACSF2, MITOCHONDRIAL"/>
    <property type="match status" value="1"/>
</dbReference>
<proteinExistence type="inferred from homology"/>
<dbReference type="PATRIC" id="fig|86416.3.peg.3694"/>
<reference evidence="7 8" key="1">
    <citation type="submission" date="2012-01" db="EMBL/GenBank/DDBJ databases">
        <title>Complete sequence of chromosome of Clostridium pasteurianum BC1.</title>
        <authorList>
            <consortium name="US DOE Joint Genome Institute"/>
            <person name="Lucas S."/>
            <person name="Han J."/>
            <person name="Lapidus A."/>
            <person name="Cheng J.-F."/>
            <person name="Goodwin L."/>
            <person name="Pitluck S."/>
            <person name="Peters L."/>
            <person name="Mikhailova N."/>
            <person name="Teshima H."/>
            <person name="Detter J.C."/>
            <person name="Han C."/>
            <person name="Tapia R."/>
            <person name="Land M."/>
            <person name="Hauser L."/>
            <person name="Kyrpides N."/>
            <person name="Ivanova N."/>
            <person name="Pagani I."/>
            <person name="Dunn J."/>
            <person name="Taghavi S."/>
            <person name="Francis A."/>
            <person name="van der Lelie D."/>
            <person name="Woyke T."/>
        </authorList>
    </citation>
    <scope>NUCLEOTIDE SEQUENCE [LARGE SCALE GENOMIC DNA]</scope>
    <source>
        <strain evidence="7 8">BC1</strain>
    </source>
</reference>
<evidence type="ECO:0000256" key="4">
    <source>
        <dbReference type="ARBA" id="ARBA00022840"/>
    </source>
</evidence>
<dbReference type="STRING" id="86416.Clopa_3693"/>
<dbReference type="InterPro" id="IPR025110">
    <property type="entry name" value="AMP-bd_C"/>
</dbReference>
<dbReference type="GO" id="GO:0005524">
    <property type="term" value="F:ATP binding"/>
    <property type="evidence" value="ECO:0007669"/>
    <property type="project" value="UniProtKB-KW"/>
</dbReference>
<dbReference type="Proteomes" id="UP000013523">
    <property type="component" value="Chromosome"/>
</dbReference>
<dbReference type="EMBL" id="CP003261">
    <property type="protein sequence ID" value="AGK98473.1"/>
    <property type="molecule type" value="Genomic_DNA"/>
</dbReference>
<dbReference type="InterPro" id="IPR000873">
    <property type="entry name" value="AMP-dep_synth/lig_dom"/>
</dbReference>
<dbReference type="PROSITE" id="PS00455">
    <property type="entry name" value="AMP_BINDING"/>
    <property type="match status" value="1"/>
</dbReference>
<keyword evidence="4" id="KW-0067">ATP-binding</keyword>
<evidence type="ECO:0000259" key="5">
    <source>
        <dbReference type="Pfam" id="PF00501"/>
    </source>
</evidence>
<evidence type="ECO:0000256" key="1">
    <source>
        <dbReference type="ARBA" id="ARBA00006432"/>
    </source>
</evidence>
<dbReference type="RefSeq" id="WP_015616756.1">
    <property type="nucleotide sequence ID" value="NC_021182.1"/>
</dbReference>
<name>R4K7C9_CLOPA</name>
<evidence type="ECO:0000313" key="7">
    <source>
        <dbReference type="EMBL" id="AGK98473.1"/>
    </source>
</evidence>
<evidence type="ECO:0000259" key="6">
    <source>
        <dbReference type="Pfam" id="PF13193"/>
    </source>
</evidence>
<gene>
    <name evidence="7" type="ORF">Clopa_3693</name>
</gene>
<dbReference type="SUPFAM" id="SSF56801">
    <property type="entry name" value="Acetyl-CoA synthetase-like"/>
    <property type="match status" value="1"/>
</dbReference>
<keyword evidence="3" id="KW-0547">Nucleotide-binding</keyword>
<evidence type="ECO:0000256" key="3">
    <source>
        <dbReference type="ARBA" id="ARBA00022741"/>
    </source>
</evidence>
<dbReference type="FunFam" id="3.30.300.30:FF:000008">
    <property type="entry name" value="2,3-dihydroxybenzoate-AMP ligase"/>
    <property type="match status" value="1"/>
</dbReference>
<dbReference type="GO" id="GO:0006631">
    <property type="term" value="P:fatty acid metabolic process"/>
    <property type="evidence" value="ECO:0007669"/>
    <property type="project" value="TreeGrafter"/>
</dbReference>
<keyword evidence="8" id="KW-1185">Reference proteome</keyword>
<sequence length="519" mass="58026">MEFRSIKELIEFRGKNNSSELFIFSPEDETKLTFGEYYEEIVNLSNKLMNRGLKKGDKVAILLFNGLNYAVSFMSVVTSGGVVVPINPNLKSAEIEYLLKDSDAKFIITDIDGMKDLNSKELNFKLEGLNTEFGSSGELKIIQLSKQFEDIDDTINEDLKLEDEVLLLYTSGTTGKPKGVVLTNGNLLSEAENVHKGHKLTQNDIALCVLPLFHVNGLVVTLISPLFSAGKVVMPKKFRASQFWNWVEYYKVTWFSVVPTILSIILSRPIREEFDLSSLRFARSASSSLPVAILNEFENRFGVPVIESYGISEASSQVTTNPLPPLVRKAGSVGLPVGNEIKVIDENGSDLKSDVVGEVVIRGDNVTNGYSNNLNANLESFRNGWFYTGDLGYFDEDGYLFLTGRRKEIINRAGEKISPREVDEVLYSLPEVEMAAAVGVPDSFYGEEVVAFIKLRPVQKIDEKEILSFCSNKLADFKVPKKIFFVDDLPKGPSGKIQRKKLVKVYEDIQKCERGEQLI</sequence>
<comment type="similarity">
    <text evidence="1">Belongs to the ATP-dependent AMP-binding enzyme family.</text>
</comment>
<dbReference type="KEGG" id="cpas:Clopa_3693"/>
<dbReference type="OrthoDB" id="9778383at2"/>
<dbReference type="InterPro" id="IPR045310">
    <property type="entry name" value="Pcs60-like"/>
</dbReference>